<evidence type="ECO:0000256" key="1">
    <source>
        <dbReference type="SAM" id="Phobius"/>
    </source>
</evidence>
<reference evidence="2 3" key="1">
    <citation type="submission" date="2023-03" db="EMBL/GenBank/DDBJ databases">
        <title>Draft assemblies of triclosan tolerant bacteria isolated from returned activated sludge.</title>
        <authorList>
            <person name="Van Hamelsveld S."/>
        </authorList>
    </citation>
    <scope>NUCLEOTIDE SEQUENCE [LARGE SCALE GENOMIC DNA]</scope>
    <source>
        <strain evidence="2 3">GW210010_S58</strain>
    </source>
</reference>
<feature type="transmembrane region" description="Helical" evidence="1">
    <location>
        <begin position="276"/>
        <end position="300"/>
    </location>
</feature>
<keyword evidence="1" id="KW-0812">Transmembrane</keyword>
<sequence length="403" mass="41980">MLPLLQTPPPTGHAPTGYRGHPALALAFRPFYLLAAAFAVVAIGVWAAIYLGWWPQAGTQPAMGGMLWHAHEMVFGFAAAVVVGFLFTAGKNWTGLQTPQGAPLAGLAAVWLAARVLMWTGPVLAATVLDLAFLLLCAASFLRVLVRAGSKRNYGLAAALFLLWALNALFHAALANGAAPLALQSADAGIGLIVVFITVIGGRVIPMFTANAVAGVRIRRSKPIESSVVVLTLAAMTASIVAPLGVATAALALLAALVQALRLAGWGSRHALRKPLVAILHLAYGCLPLGLLLLAAAALGQGDRSTALHALTVGAIGCAIMGMITRTALGHTGRKLEAGTMEKAAYLCIALATLFRVLGPLAMPQDKPFWIAGAAVLWMAAFLLYLAKYTPYLARPRADAREG</sequence>
<dbReference type="InterPro" id="IPR010266">
    <property type="entry name" value="NnrS"/>
</dbReference>
<comment type="caution">
    <text evidence="2">The sequence shown here is derived from an EMBL/GenBank/DDBJ whole genome shotgun (WGS) entry which is preliminary data.</text>
</comment>
<feature type="transmembrane region" description="Helical" evidence="1">
    <location>
        <begin position="154"/>
        <end position="175"/>
    </location>
</feature>
<proteinExistence type="predicted"/>
<evidence type="ECO:0000313" key="2">
    <source>
        <dbReference type="EMBL" id="MDF3836549.1"/>
    </source>
</evidence>
<feature type="transmembrane region" description="Helical" evidence="1">
    <location>
        <begin position="369"/>
        <end position="387"/>
    </location>
</feature>
<accession>A0ABT6AVB5</accession>
<keyword evidence="3" id="KW-1185">Reference proteome</keyword>
<keyword evidence="1" id="KW-0472">Membrane</keyword>
<name>A0ABT6AVB5_9BURK</name>
<dbReference type="Pfam" id="PF05940">
    <property type="entry name" value="NnrS"/>
    <property type="match status" value="1"/>
</dbReference>
<gene>
    <name evidence="2" type="ORF">P3W85_26870</name>
</gene>
<keyword evidence="1" id="KW-1133">Transmembrane helix</keyword>
<organism evidence="2 3">
    <name type="scientific">Cupriavidus basilensis</name>
    <dbReference type="NCBI Taxonomy" id="68895"/>
    <lineage>
        <taxon>Bacteria</taxon>
        <taxon>Pseudomonadati</taxon>
        <taxon>Pseudomonadota</taxon>
        <taxon>Betaproteobacteria</taxon>
        <taxon>Burkholderiales</taxon>
        <taxon>Burkholderiaceae</taxon>
        <taxon>Cupriavidus</taxon>
    </lineage>
</organism>
<protein>
    <submittedName>
        <fullName evidence="2">NnrS family protein</fullName>
    </submittedName>
</protein>
<feature type="transmembrane region" description="Helical" evidence="1">
    <location>
        <begin position="306"/>
        <end position="324"/>
    </location>
</feature>
<feature type="transmembrane region" description="Helical" evidence="1">
    <location>
        <begin position="223"/>
        <end position="241"/>
    </location>
</feature>
<feature type="transmembrane region" description="Helical" evidence="1">
    <location>
        <begin position="31"/>
        <end position="53"/>
    </location>
</feature>
<dbReference type="EMBL" id="JARJLM010000445">
    <property type="protein sequence ID" value="MDF3836549.1"/>
    <property type="molecule type" value="Genomic_DNA"/>
</dbReference>
<feature type="transmembrane region" description="Helical" evidence="1">
    <location>
        <begin position="124"/>
        <end position="142"/>
    </location>
</feature>
<evidence type="ECO:0000313" key="3">
    <source>
        <dbReference type="Proteomes" id="UP001216674"/>
    </source>
</evidence>
<dbReference type="RefSeq" id="WP_276266980.1">
    <property type="nucleotide sequence ID" value="NZ_JARJLM010000445.1"/>
</dbReference>
<feature type="transmembrane region" description="Helical" evidence="1">
    <location>
        <begin position="73"/>
        <end position="89"/>
    </location>
</feature>
<dbReference type="Proteomes" id="UP001216674">
    <property type="component" value="Unassembled WGS sequence"/>
</dbReference>
<feature type="transmembrane region" description="Helical" evidence="1">
    <location>
        <begin position="181"/>
        <end position="202"/>
    </location>
</feature>